<name>A0A848L8B3_9ACTN</name>
<dbReference type="EMBL" id="JABBNB010000047">
    <property type="protein sequence ID" value="NMO04993.1"/>
    <property type="molecule type" value="Genomic_DNA"/>
</dbReference>
<accession>A0A848L8B3</accession>
<dbReference type="Proteomes" id="UP000550729">
    <property type="component" value="Unassembled WGS sequence"/>
</dbReference>
<keyword evidence="2" id="KW-1185">Reference proteome</keyword>
<evidence type="ECO:0000313" key="2">
    <source>
        <dbReference type="Proteomes" id="UP000550729"/>
    </source>
</evidence>
<comment type="caution">
    <text evidence="1">The sequence shown here is derived from an EMBL/GenBank/DDBJ whole genome shotgun (WGS) entry which is preliminary data.</text>
</comment>
<evidence type="ECO:0000313" key="1">
    <source>
        <dbReference type="EMBL" id="NMO04993.1"/>
    </source>
</evidence>
<protein>
    <submittedName>
        <fullName evidence="1">DUF2332 domain-containing protein</fullName>
    </submittedName>
</protein>
<dbReference type="AlphaFoldDB" id="A0A848L8B3"/>
<sequence length="362" mass="37927">MPDANDLIAADVDLQGRACRKLGSPLYADLMAAAAAEAARGGIVAQILLPLAYEPAGSAITLRLFGAVHRLALTGAAPDLAAAYPSCGGDPTAMTANELWSAFENACRANESAITARLGQAPQTNEVGRGVALRGALDLAVGAARLPVRLVEIGASAGLNLLVDRFALRWPGGSRGPASSPVTLDDAWTGSIPDDVGLSIVERGGCDIHPLDATAPDDALTLQSFVWPDQRTRLDRLRGAIEIACTTTSSVKNQSADEFLAEIAPTSGIHTVVQHSVMWQYLPDDVRAAATGELERLTRTATPDAPVAHISLEPPRTADDADVDFRAARRHGGFIVSAGCAPYFDDHVVGYCPPHGPPAHWL</sequence>
<proteinExistence type="predicted"/>
<gene>
    <name evidence="1" type="ORF">HH308_27605</name>
</gene>
<organism evidence="1 2">
    <name type="scientific">Gordonia asplenii</name>
    <dbReference type="NCBI Taxonomy" id="2725283"/>
    <lineage>
        <taxon>Bacteria</taxon>
        <taxon>Bacillati</taxon>
        <taxon>Actinomycetota</taxon>
        <taxon>Actinomycetes</taxon>
        <taxon>Mycobacteriales</taxon>
        <taxon>Gordoniaceae</taxon>
        <taxon>Gordonia</taxon>
    </lineage>
</organism>
<dbReference type="Pfam" id="PF10094">
    <property type="entry name" value="DUF2332"/>
    <property type="match status" value="1"/>
</dbReference>
<dbReference type="RefSeq" id="WP_170197499.1">
    <property type="nucleotide sequence ID" value="NZ_JABBNB010000047.1"/>
</dbReference>
<dbReference type="PIRSF" id="PIRSF012608">
    <property type="entry name" value="UCP012608"/>
    <property type="match status" value="1"/>
</dbReference>
<dbReference type="InterPro" id="IPR011200">
    <property type="entry name" value="UCP012608"/>
</dbReference>
<reference evidence="1 2" key="1">
    <citation type="submission" date="2020-04" db="EMBL/GenBank/DDBJ databases">
        <title>Gordonia sp. nov. TBRC 11910.</title>
        <authorList>
            <person name="Suriyachadkun C."/>
        </authorList>
    </citation>
    <scope>NUCLEOTIDE SEQUENCE [LARGE SCALE GENOMIC DNA]</scope>
    <source>
        <strain evidence="1 2">TBRC 11910</strain>
    </source>
</reference>